<dbReference type="InterPro" id="IPR028939">
    <property type="entry name" value="P5C_Rdtase_cat_N"/>
</dbReference>
<evidence type="ECO:0000256" key="2">
    <source>
        <dbReference type="ARBA" id="ARBA00022650"/>
    </source>
</evidence>
<dbReference type="PANTHER" id="PTHR11645">
    <property type="entry name" value="PYRROLINE-5-CARBOXYLATE REDUCTASE"/>
    <property type="match status" value="1"/>
</dbReference>
<dbReference type="Gene3D" id="3.40.50.720">
    <property type="entry name" value="NAD(P)-binding Rossmann-like Domain"/>
    <property type="match status" value="1"/>
</dbReference>
<dbReference type="FunFam" id="1.10.3730.10:FF:000001">
    <property type="entry name" value="Pyrroline-5-carboxylate reductase"/>
    <property type="match status" value="1"/>
</dbReference>
<dbReference type="KEGG" id="lnn:F0161_09480"/>
<comment type="subcellular location">
    <subcellularLocation>
        <location evidence="6">Cytoplasm</location>
    </subcellularLocation>
</comment>
<keyword evidence="13" id="KW-1185">Reference proteome</keyword>
<dbReference type="GO" id="GO:0004735">
    <property type="term" value="F:pyrroline-5-carboxylate reductase activity"/>
    <property type="evidence" value="ECO:0007669"/>
    <property type="project" value="UniProtKB-UniRule"/>
</dbReference>
<evidence type="ECO:0000313" key="13">
    <source>
        <dbReference type="Proteomes" id="UP000325295"/>
    </source>
</evidence>
<comment type="pathway">
    <text evidence="6 9">Amino-acid biosynthesis; L-proline biosynthesis; L-proline from L-glutamate 5-semialdehyde: step 1/1.</text>
</comment>
<dbReference type="InterPro" id="IPR008927">
    <property type="entry name" value="6-PGluconate_DH-like_C_sf"/>
</dbReference>
<proteinExistence type="inferred from homology"/>
<dbReference type="Pfam" id="PF14748">
    <property type="entry name" value="P5CR_dimer"/>
    <property type="match status" value="1"/>
</dbReference>
<keyword evidence="4 6" id="KW-0560">Oxidoreductase</keyword>
<keyword evidence="6" id="KW-0963">Cytoplasm</keyword>
<dbReference type="AlphaFoldDB" id="A0A5P1X590"/>
<dbReference type="PROSITE" id="PS00521">
    <property type="entry name" value="P5CR"/>
    <property type="match status" value="1"/>
</dbReference>
<feature type="binding site" evidence="8">
    <location>
        <begin position="70"/>
        <end position="73"/>
    </location>
    <ligand>
        <name>NADP(+)</name>
        <dbReference type="ChEBI" id="CHEBI:58349"/>
    </ligand>
</feature>
<evidence type="ECO:0000259" key="10">
    <source>
        <dbReference type="Pfam" id="PF03807"/>
    </source>
</evidence>
<feature type="binding site" evidence="8">
    <location>
        <position position="57"/>
    </location>
    <ligand>
        <name>NADPH</name>
        <dbReference type="ChEBI" id="CHEBI:57783"/>
    </ligand>
</feature>
<organism evidence="12 13">
    <name type="scientific">Paucilactobacillus nenjiangensis</name>
    <dbReference type="NCBI Taxonomy" id="1296540"/>
    <lineage>
        <taxon>Bacteria</taxon>
        <taxon>Bacillati</taxon>
        <taxon>Bacillota</taxon>
        <taxon>Bacilli</taxon>
        <taxon>Lactobacillales</taxon>
        <taxon>Lactobacillaceae</taxon>
        <taxon>Paucilactobacillus</taxon>
    </lineage>
</organism>
<dbReference type="InterPro" id="IPR053790">
    <property type="entry name" value="P5CR-like_CS"/>
</dbReference>
<comment type="catalytic activity">
    <reaction evidence="6 9">
        <text>L-proline + NADP(+) = (S)-1-pyrroline-5-carboxylate + NADPH + 2 H(+)</text>
        <dbReference type="Rhea" id="RHEA:14109"/>
        <dbReference type="ChEBI" id="CHEBI:15378"/>
        <dbReference type="ChEBI" id="CHEBI:17388"/>
        <dbReference type="ChEBI" id="CHEBI:57783"/>
        <dbReference type="ChEBI" id="CHEBI:58349"/>
        <dbReference type="ChEBI" id="CHEBI:60039"/>
        <dbReference type="EC" id="1.5.1.2"/>
    </reaction>
</comment>
<dbReference type="UniPathway" id="UPA00098">
    <property type="reaction ID" value="UER00361"/>
</dbReference>
<dbReference type="GO" id="GO:0005737">
    <property type="term" value="C:cytoplasm"/>
    <property type="evidence" value="ECO:0007669"/>
    <property type="project" value="UniProtKB-SubCell"/>
</dbReference>
<dbReference type="GO" id="GO:0055129">
    <property type="term" value="P:L-proline biosynthetic process"/>
    <property type="evidence" value="ECO:0007669"/>
    <property type="project" value="UniProtKB-UniRule"/>
</dbReference>
<feature type="binding site" evidence="8">
    <location>
        <position position="36"/>
    </location>
    <ligand>
        <name>NADP(+)</name>
        <dbReference type="ChEBI" id="CHEBI:58349"/>
    </ligand>
</feature>
<dbReference type="Gene3D" id="1.10.3730.10">
    <property type="entry name" value="ProC C-terminal domain-like"/>
    <property type="match status" value="1"/>
</dbReference>
<evidence type="ECO:0000259" key="11">
    <source>
        <dbReference type="Pfam" id="PF14748"/>
    </source>
</evidence>
<feature type="binding site" evidence="8">
    <location>
        <begin position="8"/>
        <end position="13"/>
    </location>
    <ligand>
        <name>NADP(+)</name>
        <dbReference type="ChEBI" id="CHEBI:58349"/>
    </ligand>
</feature>
<dbReference type="OrthoDB" id="9805754at2"/>
<evidence type="ECO:0000256" key="6">
    <source>
        <dbReference type="HAMAP-Rule" id="MF_01925"/>
    </source>
</evidence>
<keyword evidence="3 6" id="KW-0521">NADP</keyword>
<reference evidence="12 13" key="1">
    <citation type="submission" date="2019-09" db="EMBL/GenBank/DDBJ databases">
        <title>Complete Genome Sequence of Lactobacillus nenjiangensis SH-Y15, isolated from sauerkraut.</title>
        <authorList>
            <person name="Yang H."/>
        </authorList>
    </citation>
    <scope>NUCLEOTIDE SEQUENCE [LARGE SCALE GENOMIC DNA]</scope>
    <source>
        <strain evidence="12 13">SH-Y15</strain>
    </source>
</reference>
<evidence type="ECO:0000256" key="1">
    <source>
        <dbReference type="ARBA" id="ARBA00005525"/>
    </source>
</evidence>
<dbReference type="PANTHER" id="PTHR11645:SF0">
    <property type="entry name" value="PYRROLINE-5-CARBOXYLATE REDUCTASE 3"/>
    <property type="match status" value="1"/>
</dbReference>
<evidence type="ECO:0000256" key="3">
    <source>
        <dbReference type="ARBA" id="ARBA00022857"/>
    </source>
</evidence>
<dbReference type="Pfam" id="PF03807">
    <property type="entry name" value="F420_oxidored"/>
    <property type="match status" value="1"/>
</dbReference>
<accession>A0A5P1X590</accession>
<comment type="function">
    <text evidence="5 6">Catalyzes the reduction of 1-pyrroline-5-carboxylate (PCA) to L-proline.</text>
</comment>
<dbReference type="InterPro" id="IPR000304">
    <property type="entry name" value="Pyrroline-COOH_reductase"/>
</dbReference>
<dbReference type="SUPFAM" id="SSF51735">
    <property type="entry name" value="NAD(P)-binding Rossmann-fold domains"/>
    <property type="match status" value="1"/>
</dbReference>
<comment type="similarity">
    <text evidence="1 6 9">Belongs to the pyrroline-5-carboxylate reductase family.</text>
</comment>
<name>A0A5P1X590_9LACO</name>
<dbReference type="PIRSF" id="PIRSF000193">
    <property type="entry name" value="Pyrrol-5-carb_rd"/>
    <property type="match status" value="1"/>
</dbReference>
<keyword evidence="2 6" id="KW-0641">Proline biosynthesis</keyword>
<dbReference type="EC" id="1.5.1.2" evidence="6 7"/>
<dbReference type="NCBIfam" id="TIGR00112">
    <property type="entry name" value="proC"/>
    <property type="match status" value="1"/>
</dbReference>
<comment type="catalytic activity">
    <reaction evidence="6">
        <text>L-proline + NAD(+) = (S)-1-pyrroline-5-carboxylate + NADH + 2 H(+)</text>
        <dbReference type="Rhea" id="RHEA:14105"/>
        <dbReference type="ChEBI" id="CHEBI:15378"/>
        <dbReference type="ChEBI" id="CHEBI:17388"/>
        <dbReference type="ChEBI" id="CHEBI:57540"/>
        <dbReference type="ChEBI" id="CHEBI:57945"/>
        <dbReference type="ChEBI" id="CHEBI:60039"/>
        <dbReference type="EC" id="1.5.1.2"/>
    </reaction>
</comment>
<sequence length="266" mass="27992">MYMKVGFIGAGEMAKAIINGLLKANHVSGSDIYLHSAHANNYEPFAQAKGLVAASTNKEVVQNSDYVVLAVTPDRAADVLREVNDVLTDKVLISIVGGMSIQRLEELTGYNTPILRALPNVNVEITAGMTAIHANEQLNEAQTKQAVGLFEAIGSVSEQPEDKFSIFSAMAGSGPAYVAYFIDAMSRAGVKYGLSKQTATEIAASVVQGSAQLVTESGETPMDVVDAVSSPGGSTVRGLLAMEEAGFMTSIIKCIDATIGQDKKVD</sequence>
<protein>
    <recommendedName>
        <fullName evidence="6 7">Pyrroline-5-carboxylate reductase</fullName>
        <shortName evidence="6">P5C reductase</shortName>
        <shortName evidence="6">P5CR</shortName>
        <ecNumber evidence="6 7">1.5.1.2</ecNumber>
    </recommendedName>
    <alternativeName>
        <fullName evidence="6">PCA reductase</fullName>
    </alternativeName>
</protein>
<evidence type="ECO:0000256" key="9">
    <source>
        <dbReference type="RuleBase" id="RU003903"/>
    </source>
</evidence>
<dbReference type="HAMAP" id="MF_01925">
    <property type="entry name" value="P5C_reductase"/>
    <property type="match status" value="1"/>
</dbReference>
<dbReference type="Proteomes" id="UP000325295">
    <property type="component" value="Chromosome"/>
</dbReference>
<dbReference type="EMBL" id="CP043939">
    <property type="protein sequence ID" value="QER68054.1"/>
    <property type="molecule type" value="Genomic_DNA"/>
</dbReference>
<dbReference type="InterPro" id="IPR036291">
    <property type="entry name" value="NAD(P)-bd_dom_sf"/>
</dbReference>
<evidence type="ECO:0000256" key="7">
    <source>
        <dbReference type="NCBIfam" id="TIGR00112"/>
    </source>
</evidence>
<gene>
    <name evidence="6 12" type="primary">proC</name>
    <name evidence="12" type="ORF">F0161_09480</name>
</gene>
<evidence type="ECO:0000313" key="12">
    <source>
        <dbReference type="EMBL" id="QER68054.1"/>
    </source>
</evidence>
<dbReference type="SUPFAM" id="SSF48179">
    <property type="entry name" value="6-phosphogluconate dehydrogenase C-terminal domain-like"/>
    <property type="match status" value="1"/>
</dbReference>
<evidence type="ECO:0000256" key="5">
    <source>
        <dbReference type="ARBA" id="ARBA00058118"/>
    </source>
</evidence>
<evidence type="ECO:0000256" key="4">
    <source>
        <dbReference type="ARBA" id="ARBA00023002"/>
    </source>
</evidence>
<evidence type="ECO:0000256" key="8">
    <source>
        <dbReference type="PIRSR" id="PIRSR000193-1"/>
    </source>
</evidence>
<feature type="domain" description="Pyrroline-5-carboxylate reductase catalytic N-terminal" evidence="10">
    <location>
        <begin position="4"/>
        <end position="96"/>
    </location>
</feature>
<dbReference type="InterPro" id="IPR029036">
    <property type="entry name" value="P5CR_dimer"/>
</dbReference>
<keyword evidence="6 9" id="KW-0028">Amino-acid biosynthesis</keyword>
<feature type="domain" description="Pyrroline-5-carboxylate reductase dimerisation" evidence="11">
    <location>
        <begin position="161"/>
        <end position="263"/>
    </location>
</feature>